<name>A0A4V2PCN2_9PAST</name>
<gene>
    <name evidence="2" type="ORF">EV694_0567</name>
</gene>
<sequence length="48" mass="5359">MSEQKPAQPKPQPKPQPSPQQTIYKKPDTVYIGDSADKPLIKRKSILG</sequence>
<dbReference type="AlphaFoldDB" id="A0A4V2PCN2"/>
<evidence type="ECO:0000313" key="3">
    <source>
        <dbReference type="Proteomes" id="UP000294702"/>
    </source>
</evidence>
<organism evidence="2 3">
    <name type="scientific">Volucribacter psittacicida</name>
    <dbReference type="NCBI Taxonomy" id="203482"/>
    <lineage>
        <taxon>Bacteria</taxon>
        <taxon>Pseudomonadati</taxon>
        <taxon>Pseudomonadota</taxon>
        <taxon>Gammaproteobacteria</taxon>
        <taxon>Pasteurellales</taxon>
        <taxon>Pasteurellaceae</taxon>
        <taxon>Volucribacter</taxon>
    </lineage>
</organism>
<evidence type="ECO:0000256" key="1">
    <source>
        <dbReference type="SAM" id="MobiDB-lite"/>
    </source>
</evidence>
<reference evidence="2 3" key="1">
    <citation type="submission" date="2019-03" db="EMBL/GenBank/DDBJ databases">
        <title>Genomic Encyclopedia of Type Strains, Phase IV (KMG-IV): sequencing the most valuable type-strain genomes for metagenomic binning, comparative biology and taxonomic classification.</title>
        <authorList>
            <person name="Goeker M."/>
        </authorList>
    </citation>
    <scope>NUCLEOTIDE SEQUENCE [LARGE SCALE GENOMIC DNA]</scope>
    <source>
        <strain evidence="2 3">DSM 15534</strain>
    </source>
</reference>
<evidence type="ECO:0000313" key="2">
    <source>
        <dbReference type="EMBL" id="TCK01926.1"/>
    </source>
</evidence>
<feature type="region of interest" description="Disordered" evidence="1">
    <location>
        <begin position="1"/>
        <end position="48"/>
    </location>
</feature>
<proteinExistence type="predicted"/>
<dbReference type="Proteomes" id="UP000294702">
    <property type="component" value="Unassembled WGS sequence"/>
</dbReference>
<dbReference type="EMBL" id="SMFT01000001">
    <property type="protein sequence ID" value="TCK01926.1"/>
    <property type="molecule type" value="Genomic_DNA"/>
</dbReference>
<protein>
    <submittedName>
        <fullName evidence="2">Uncharacterized protein</fullName>
    </submittedName>
</protein>
<comment type="caution">
    <text evidence="2">The sequence shown here is derived from an EMBL/GenBank/DDBJ whole genome shotgun (WGS) entry which is preliminary data.</text>
</comment>
<keyword evidence="3" id="KW-1185">Reference proteome</keyword>
<dbReference type="RefSeq" id="WP_165865486.1">
    <property type="nucleotide sequence ID" value="NZ_SMFT01000001.1"/>
</dbReference>
<accession>A0A4V2PCN2</accession>
<feature type="compositionally biased region" description="Pro residues" evidence="1">
    <location>
        <begin position="8"/>
        <end position="18"/>
    </location>
</feature>